<dbReference type="EMBL" id="JADJEV010000003">
    <property type="protein sequence ID" value="MBK6972903.1"/>
    <property type="molecule type" value="Genomic_DNA"/>
</dbReference>
<proteinExistence type="predicted"/>
<protein>
    <recommendedName>
        <fullName evidence="3">BrnT family toxin</fullName>
    </recommendedName>
</protein>
<dbReference type="Proteomes" id="UP000807785">
    <property type="component" value="Unassembled WGS sequence"/>
</dbReference>
<evidence type="ECO:0000313" key="1">
    <source>
        <dbReference type="EMBL" id="MBK6972903.1"/>
    </source>
</evidence>
<evidence type="ECO:0008006" key="3">
    <source>
        <dbReference type="Google" id="ProtNLM"/>
    </source>
</evidence>
<accession>A0A9D7E378</accession>
<sequence>MYVVHVEFEEDFIRIVSARRATTREEGDYAK</sequence>
<reference evidence="2" key="1">
    <citation type="journal article" date="2021" name="Nat. Commun.">
        <title>Connecting structure to function with the recovery of over 1000 high-quality metagenome-assembled genomes from activated sludge using long-read sequencing.</title>
        <authorList>
            <person name="Singleton C.M."/>
            <person name="Petriglieri F."/>
            <person name="Kristensen J.M."/>
            <person name="Kirkegaard R.H."/>
            <person name="Michaelsen T.Y."/>
            <person name="Andersen M.H."/>
            <person name="Kondrotaite Z."/>
            <person name="Karst S.M."/>
            <person name="Dueholm M.S."/>
            <person name="Nielsen P.H."/>
            <person name="Albertsen M."/>
        </authorList>
    </citation>
    <scope>NUCLEOTIDE SEQUENCE [LARGE SCALE GENOMIC DNA]</scope>
</reference>
<organism evidence="1 2">
    <name type="scientific">Candidatus Methylophosphatis roskildensis</name>
    <dbReference type="NCBI Taxonomy" id="2899263"/>
    <lineage>
        <taxon>Bacteria</taxon>
        <taxon>Pseudomonadati</taxon>
        <taxon>Pseudomonadota</taxon>
        <taxon>Betaproteobacteria</taxon>
        <taxon>Nitrosomonadales</taxon>
        <taxon>Sterolibacteriaceae</taxon>
        <taxon>Candidatus Methylophosphatis</taxon>
    </lineage>
</organism>
<evidence type="ECO:0000313" key="2">
    <source>
        <dbReference type="Proteomes" id="UP000807785"/>
    </source>
</evidence>
<name>A0A9D7E378_9PROT</name>
<gene>
    <name evidence="1" type="ORF">IPH26_08060</name>
</gene>
<comment type="caution">
    <text evidence="1">The sequence shown here is derived from an EMBL/GenBank/DDBJ whole genome shotgun (WGS) entry which is preliminary data.</text>
</comment>
<dbReference type="AlphaFoldDB" id="A0A9D7E378"/>